<keyword evidence="1" id="KW-0031">Aminopeptidase</keyword>
<dbReference type="PANTHER" id="PTHR12277:SF81">
    <property type="entry name" value="PROTEIN ABHD13"/>
    <property type="match status" value="1"/>
</dbReference>
<keyword evidence="1" id="KW-0645">Protease</keyword>
<dbReference type="SUPFAM" id="SSF53474">
    <property type="entry name" value="alpha/beta-Hydrolases"/>
    <property type="match status" value="1"/>
</dbReference>
<protein>
    <submittedName>
        <fullName evidence="1">Dipeptidyl aminopeptidase</fullName>
    </submittedName>
</protein>
<evidence type="ECO:0000313" key="2">
    <source>
        <dbReference type="Proteomes" id="UP000094197"/>
    </source>
</evidence>
<name>A0A1D7V3L1_9LEPT</name>
<evidence type="ECO:0000313" key="1">
    <source>
        <dbReference type="EMBL" id="AOP36414.1"/>
    </source>
</evidence>
<dbReference type="RefSeq" id="WP_069609632.1">
    <property type="nucleotide sequence ID" value="NZ_CP015218.1"/>
</dbReference>
<keyword evidence="1" id="KW-0378">Hydrolase</keyword>
<proteinExistence type="predicted"/>
<organism evidence="1 2">
    <name type="scientific">Leptospira tipperaryensis</name>
    <dbReference type="NCBI Taxonomy" id="2564040"/>
    <lineage>
        <taxon>Bacteria</taxon>
        <taxon>Pseudomonadati</taxon>
        <taxon>Spirochaetota</taxon>
        <taxon>Spirochaetia</taxon>
        <taxon>Leptospirales</taxon>
        <taxon>Leptospiraceae</taxon>
        <taxon>Leptospira</taxon>
    </lineage>
</organism>
<dbReference type="InterPro" id="IPR029058">
    <property type="entry name" value="AB_hydrolase_fold"/>
</dbReference>
<reference evidence="1 2" key="1">
    <citation type="submission" date="2016-04" db="EMBL/GenBank/DDBJ databases">
        <title>Complete genome seqeunce of Leptospira alstonii serovar Room22.</title>
        <authorList>
            <person name="Nally J.E."/>
            <person name="Bayles D.O."/>
            <person name="Hurley D."/>
            <person name="Fanning S."/>
            <person name="McMahon B.J."/>
            <person name="Arent Z."/>
        </authorList>
    </citation>
    <scope>NUCLEOTIDE SEQUENCE [LARGE SCALE GENOMIC DNA]</scope>
    <source>
        <strain evidence="1 2">GWTS #1</strain>
    </source>
</reference>
<dbReference type="EMBL" id="CP015218">
    <property type="protein sequence ID" value="AOP36414.1"/>
    <property type="molecule type" value="Genomic_DNA"/>
</dbReference>
<dbReference type="Proteomes" id="UP000094197">
    <property type="component" value="Chromosome 2"/>
</dbReference>
<sequence length="322" mass="36800">MKLKLIGILFGFFFLIFLFLSVGIWSASNQLLFPVWKGVTKDLSVCTEETEKYWGKGCGNLRLTQEFRFEEVKIPSINGYELPGWLIRVSENQFGRAPGVILLVHGGGSDRREETKLIRFFLNQKLDVLTFDLGCHGEAPCPISGLTYGHRESRDVLSSYLFLTDRYSKVYAMGSSVGAASILIALPSMPKLRAVIAENPMLSFEKLILDSPASPDLIPNWFIRLLIRLTMFRGEFDGLLSPLHSLRIEKTIPIYFIHSKEDNVVPYMHTKELTNVYKGPKTFWLSEKGNHGTIWDADPIEYEKRLRDFLNQKYSLSTEVFK</sequence>
<dbReference type="GO" id="GO:0004177">
    <property type="term" value="F:aminopeptidase activity"/>
    <property type="evidence" value="ECO:0007669"/>
    <property type="project" value="UniProtKB-KW"/>
</dbReference>
<accession>A0A1D7V3L1</accession>
<keyword evidence="2" id="KW-1185">Reference proteome</keyword>
<dbReference type="PANTHER" id="PTHR12277">
    <property type="entry name" value="ALPHA/BETA HYDROLASE DOMAIN-CONTAINING PROTEIN"/>
    <property type="match status" value="1"/>
</dbReference>
<gene>
    <name evidence="1" type="ORF">A0128_20585</name>
</gene>
<dbReference type="KEGG" id="laj:A0128_20585"/>
<dbReference type="OrthoDB" id="9776685at2"/>
<dbReference type="AlphaFoldDB" id="A0A1D7V3L1"/>
<dbReference type="Gene3D" id="3.40.50.1820">
    <property type="entry name" value="alpha/beta hydrolase"/>
    <property type="match status" value="1"/>
</dbReference>